<dbReference type="GO" id="GO:0008198">
    <property type="term" value="F:ferrous iron binding"/>
    <property type="evidence" value="ECO:0007669"/>
    <property type="project" value="TreeGrafter"/>
</dbReference>
<evidence type="ECO:0000313" key="3">
    <source>
        <dbReference type="EMBL" id="CAJ1406738.1"/>
    </source>
</evidence>
<feature type="region of interest" description="Disordered" evidence="2">
    <location>
        <begin position="164"/>
        <end position="195"/>
    </location>
</feature>
<comment type="caution">
    <text evidence="3">The sequence shown here is derived from an EMBL/GenBank/DDBJ whole genome shotgun (WGS) entry which is preliminary data.</text>
</comment>
<evidence type="ECO:0000313" key="4">
    <source>
        <dbReference type="Proteomes" id="UP001178507"/>
    </source>
</evidence>
<dbReference type="GO" id="GO:0031543">
    <property type="term" value="F:peptidyl-proline dioxygenase activity"/>
    <property type="evidence" value="ECO:0007669"/>
    <property type="project" value="TreeGrafter"/>
</dbReference>
<keyword evidence="4" id="KW-1185">Reference proteome</keyword>
<feature type="compositionally biased region" description="Basic and acidic residues" evidence="2">
    <location>
        <begin position="164"/>
        <end position="187"/>
    </location>
</feature>
<reference evidence="3" key="1">
    <citation type="submission" date="2023-08" db="EMBL/GenBank/DDBJ databases">
        <authorList>
            <person name="Chen Y."/>
            <person name="Shah S."/>
            <person name="Dougan E. K."/>
            <person name="Thang M."/>
            <person name="Chan C."/>
        </authorList>
    </citation>
    <scope>NUCLEOTIDE SEQUENCE</scope>
</reference>
<dbReference type="Gene3D" id="2.60.120.620">
    <property type="entry name" value="q2cbj1_9rhob like domain"/>
    <property type="match status" value="1"/>
</dbReference>
<proteinExistence type="predicted"/>
<dbReference type="Proteomes" id="UP001178507">
    <property type="component" value="Unassembled WGS sequence"/>
</dbReference>
<organism evidence="3 4">
    <name type="scientific">Effrenium voratum</name>
    <dbReference type="NCBI Taxonomy" id="2562239"/>
    <lineage>
        <taxon>Eukaryota</taxon>
        <taxon>Sar</taxon>
        <taxon>Alveolata</taxon>
        <taxon>Dinophyceae</taxon>
        <taxon>Suessiales</taxon>
        <taxon>Symbiodiniaceae</taxon>
        <taxon>Effrenium</taxon>
    </lineage>
</organism>
<protein>
    <recommendedName>
        <fullName evidence="5">Prolyl 4-hydroxylase alpha subunit domain-containing protein</fullName>
    </recommendedName>
</protein>
<dbReference type="PANTHER" id="PTHR12907:SF26">
    <property type="entry name" value="HIF PROLYL HYDROXYLASE, ISOFORM C"/>
    <property type="match status" value="1"/>
</dbReference>
<evidence type="ECO:0000256" key="1">
    <source>
        <dbReference type="ARBA" id="ARBA00022896"/>
    </source>
</evidence>
<dbReference type="PANTHER" id="PTHR12907">
    <property type="entry name" value="EGL NINE HOMOLOG-RELATED"/>
    <property type="match status" value="1"/>
</dbReference>
<sequence>MAEPGQWQHAWAKQALTGDAVRQLQEKGFCHLPGAFDADLASACLEECRKLDDASATTVTTNRCNRGSRSAWLDLSSEDSAALHQLPKLTELSRMLAGLPWELQNSGFEDLRVHPATMLAVYPEQAASYALHKDSYAPADNDPATGATRRLTVLAYFNEAREGDGGQLRVHEAAKDKPDPRKFEALEPKAWAPGL</sequence>
<dbReference type="EMBL" id="CAUJNA010003644">
    <property type="protein sequence ID" value="CAJ1406738.1"/>
    <property type="molecule type" value="Genomic_DNA"/>
</dbReference>
<accession>A0AA36JKM6</accession>
<evidence type="ECO:0000256" key="2">
    <source>
        <dbReference type="SAM" id="MobiDB-lite"/>
    </source>
</evidence>
<name>A0AA36JKM6_9DINO</name>
<dbReference type="AlphaFoldDB" id="A0AA36JKM6"/>
<evidence type="ECO:0008006" key="5">
    <source>
        <dbReference type="Google" id="ProtNLM"/>
    </source>
</evidence>
<keyword evidence="1" id="KW-0847">Vitamin C</keyword>
<dbReference type="GO" id="GO:0031418">
    <property type="term" value="F:L-ascorbic acid binding"/>
    <property type="evidence" value="ECO:0007669"/>
    <property type="project" value="UniProtKB-KW"/>
</dbReference>
<dbReference type="SUPFAM" id="SSF51197">
    <property type="entry name" value="Clavaminate synthase-like"/>
    <property type="match status" value="1"/>
</dbReference>
<dbReference type="GO" id="GO:0071456">
    <property type="term" value="P:cellular response to hypoxia"/>
    <property type="evidence" value="ECO:0007669"/>
    <property type="project" value="TreeGrafter"/>
</dbReference>
<gene>
    <name evidence="3" type="ORF">EVOR1521_LOCUS28621</name>
</gene>
<dbReference type="InterPro" id="IPR051559">
    <property type="entry name" value="HIF_prolyl_hydroxylases"/>
</dbReference>